<dbReference type="EMBL" id="LSFN01000005">
    <property type="protein sequence ID" value="OAB76477.1"/>
    <property type="molecule type" value="Genomic_DNA"/>
</dbReference>
<dbReference type="InterPro" id="IPR002525">
    <property type="entry name" value="Transp_IS110-like_N"/>
</dbReference>
<dbReference type="OrthoDB" id="9790935at2"/>
<reference evidence="2 3" key="1">
    <citation type="submission" date="2016-02" db="EMBL/GenBank/DDBJ databases">
        <title>Paenibacillus sp. LPB0068, isolated from Crassostrea gigas.</title>
        <authorList>
            <person name="Shin S.-K."/>
            <person name="Yi H."/>
        </authorList>
    </citation>
    <scope>NUCLEOTIDE SEQUENCE [LARGE SCALE GENOMIC DNA]</scope>
    <source>
        <strain evidence="2 3">LPB0068</strain>
    </source>
</reference>
<dbReference type="KEGG" id="pcx:LPB68_21300"/>
<dbReference type="PANTHER" id="PTHR33055">
    <property type="entry name" value="TRANSPOSASE FOR INSERTION SEQUENCE ELEMENT IS1111A"/>
    <property type="match status" value="1"/>
</dbReference>
<proteinExistence type="predicted"/>
<protein>
    <recommendedName>
        <fullName evidence="1">Transposase IS110-like N-terminal domain-containing protein</fullName>
    </recommendedName>
</protein>
<organism evidence="2 3">
    <name type="scientific">Paenibacillus crassostreae</name>
    <dbReference type="NCBI Taxonomy" id="1763538"/>
    <lineage>
        <taxon>Bacteria</taxon>
        <taxon>Bacillati</taxon>
        <taxon>Bacillota</taxon>
        <taxon>Bacilli</taxon>
        <taxon>Bacillales</taxon>
        <taxon>Paenibacillaceae</taxon>
        <taxon>Paenibacillus</taxon>
    </lineage>
</organism>
<dbReference type="AlphaFoldDB" id="A0A167FES3"/>
<evidence type="ECO:0000313" key="2">
    <source>
        <dbReference type="EMBL" id="OAB76477.1"/>
    </source>
</evidence>
<keyword evidence="3" id="KW-1185">Reference proteome</keyword>
<dbReference type="GO" id="GO:0004803">
    <property type="term" value="F:transposase activity"/>
    <property type="evidence" value="ECO:0007669"/>
    <property type="project" value="InterPro"/>
</dbReference>
<dbReference type="RefSeq" id="WP_068655221.1">
    <property type="nucleotide sequence ID" value="NZ_CP017770.1"/>
</dbReference>
<dbReference type="InterPro" id="IPR047650">
    <property type="entry name" value="Transpos_IS110"/>
</dbReference>
<evidence type="ECO:0000313" key="3">
    <source>
        <dbReference type="Proteomes" id="UP000077134"/>
    </source>
</evidence>
<feature type="domain" description="Transposase IS110-like N-terminal" evidence="1">
    <location>
        <begin position="8"/>
        <end position="109"/>
    </location>
</feature>
<evidence type="ECO:0000259" key="1">
    <source>
        <dbReference type="Pfam" id="PF01548"/>
    </source>
</evidence>
<dbReference type="Proteomes" id="UP000077134">
    <property type="component" value="Unassembled WGS sequence"/>
</dbReference>
<gene>
    <name evidence="2" type="ORF">PNBC_03440</name>
</gene>
<dbReference type="STRING" id="1763538.LPB68_21300"/>
<comment type="caution">
    <text evidence="2">The sequence shown here is derived from an EMBL/GenBank/DDBJ whole genome shotgun (WGS) entry which is preliminary data.</text>
</comment>
<dbReference type="Pfam" id="PF01548">
    <property type="entry name" value="DEDD_Tnp_IS110"/>
    <property type="match status" value="1"/>
</dbReference>
<dbReference type="GO" id="GO:0006313">
    <property type="term" value="P:DNA transposition"/>
    <property type="evidence" value="ECO:0007669"/>
    <property type="project" value="InterPro"/>
</dbReference>
<dbReference type="PANTHER" id="PTHR33055:SF17">
    <property type="entry name" value="THIRD ORF IN TRANSPOSON ISC1491"/>
    <property type="match status" value="1"/>
</dbReference>
<sequence>MIIPVLSIDVAKGKSVAAAFLSYHDCMYKPFSHTHDDLNHLLSILEQIKQATGQKPTVVLEATGNYSKPLVSFFSSYGYSVIVLNPLLTHQLKQKAVRKVKTDPIDAYVSPMSFTYNLLNLKLS</sequence>
<accession>A0A167FES3</accession>
<name>A0A167FES3_9BACL</name>
<dbReference type="GO" id="GO:0003677">
    <property type="term" value="F:DNA binding"/>
    <property type="evidence" value="ECO:0007669"/>
    <property type="project" value="InterPro"/>
</dbReference>